<evidence type="ECO:0000256" key="11">
    <source>
        <dbReference type="SAM" id="SignalP"/>
    </source>
</evidence>
<gene>
    <name evidence="13" type="primary">pmp05</name>
    <name evidence="13" type="ordered locus">CF0722</name>
</gene>
<proteinExistence type="inferred from homology"/>
<evidence type="ECO:0000256" key="9">
    <source>
        <dbReference type="ARBA" id="ARBA00023136"/>
    </source>
</evidence>
<keyword evidence="14" id="KW-1185">Reference proteome</keyword>
<comment type="subcellular location">
    <subcellularLocation>
        <location evidence="2">Cell outer membrane</location>
        <topology evidence="2">Peripheral membrane protein</topology>
        <orientation evidence="2">Extracellular side</orientation>
    </subcellularLocation>
    <subcellularLocation>
        <location evidence="1">Secreted</location>
        <location evidence="1">Cell wall</location>
    </subcellularLocation>
</comment>
<dbReference type="RefSeq" id="WP_011458272.1">
    <property type="nucleotide sequence ID" value="NC_007899.1"/>
</dbReference>
<keyword evidence="7" id="KW-0812">Transmembrane</keyword>
<evidence type="ECO:0000256" key="7">
    <source>
        <dbReference type="ARBA" id="ARBA00022692"/>
    </source>
</evidence>
<dbReference type="InterPro" id="IPR005546">
    <property type="entry name" value="Autotransporte_beta"/>
</dbReference>
<evidence type="ECO:0000256" key="1">
    <source>
        <dbReference type="ARBA" id="ARBA00004191"/>
    </source>
</evidence>
<dbReference type="InterPro" id="IPR011427">
    <property type="entry name" value="Polymorphic_membr_middle"/>
</dbReference>
<dbReference type="Pfam" id="PF03797">
    <property type="entry name" value="Autotransporter"/>
    <property type="match status" value="1"/>
</dbReference>
<organism evidence="13 14">
    <name type="scientific">Chlamydia felis (strain Fe/C-56)</name>
    <name type="common">Chlamydophila felis</name>
    <dbReference type="NCBI Taxonomy" id="264202"/>
    <lineage>
        <taxon>Bacteria</taxon>
        <taxon>Pseudomonadati</taxon>
        <taxon>Chlamydiota</taxon>
        <taxon>Chlamydiia</taxon>
        <taxon>Chlamydiales</taxon>
        <taxon>Chlamydiaceae</taxon>
        <taxon>Chlamydia/Chlamydophila group</taxon>
        <taxon>Chlamydia</taxon>
    </lineage>
</organism>
<dbReference type="InterPro" id="IPR036709">
    <property type="entry name" value="Autotransporte_beta_dom_sf"/>
</dbReference>
<keyword evidence="4" id="KW-1134">Transmembrane beta strand</keyword>
<name>Q253P4_CHLFF</name>
<keyword evidence="5" id="KW-0134">Cell wall</keyword>
<dbReference type="AlphaFoldDB" id="Q253P4"/>
<keyword evidence="8 11" id="KW-0732">Signal</keyword>
<dbReference type="PROSITE" id="PS51208">
    <property type="entry name" value="AUTOTRANSPORTER"/>
    <property type="match status" value="1"/>
</dbReference>
<dbReference type="InterPro" id="IPR003368">
    <property type="entry name" value="POMP_repeat"/>
</dbReference>
<evidence type="ECO:0000256" key="5">
    <source>
        <dbReference type="ARBA" id="ARBA00022512"/>
    </source>
</evidence>
<dbReference type="eggNOG" id="COG3210">
    <property type="taxonomic scope" value="Bacteria"/>
</dbReference>
<dbReference type="GO" id="GO:0009279">
    <property type="term" value="C:cell outer membrane"/>
    <property type="evidence" value="ECO:0007669"/>
    <property type="project" value="UniProtKB-SubCell"/>
</dbReference>
<evidence type="ECO:0000256" key="8">
    <source>
        <dbReference type="ARBA" id="ARBA00022729"/>
    </source>
</evidence>
<dbReference type="OrthoDB" id="16637at2"/>
<dbReference type="NCBIfam" id="TIGR01376">
    <property type="entry name" value="POMP_repeat"/>
    <property type="match status" value="3"/>
</dbReference>
<evidence type="ECO:0000256" key="4">
    <source>
        <dbReference type="ARBA" id="ARBA00022452"/>
    </source>
</evidence>
<dbReference type="SUPFAM" id="SSF103515">
    <property type="entry name" value="Autotransporter"/>
    <property type="match status" value="1"/>
</dbReference>
<evidence type="ECO:0000256" key="2">
    <source>
        <dbReference type="ARBA" id="ARBA00004416"/>
    </source>
</evidence>
<evidence type="ECO:0000313" key="14">
    <source>
        <dbReference type="Proteomes" id="UP000001260"/>
    </source>
</evidence>
<evidence type="ECO:0000256" key="3">
    <source>
        <dbReference type="ARBA" id="ARBA00007542"/>
    </source>
</evidence>
<feature type="chain" id="PRO_5004202873" evidence="11">
    <location>
        <begin position="24"/>
        <end position="866"/>
    </location>
</feature>
<evidence type="ECO:0000259" key="12">
    <source>
        <dbReference type="PROSITE" id="PS51208"/>
    </source>
</evidence>
<feature type="signal peptide" evidence="11">
    <location>
        <begin position="1"/>
        <end position="23"/>
    </location>
</feature>
<dbReference type="SMART" id="SM00869">
    <property type="entry name" value="Autotransporter"/>
    <property type="match status" value="1"/>
</dbReference>
<sequence length="866" mass="92891">MKHPVYWFLVSSGLLASTSLSFAQAVKENLNPSHSYDGNTTTGAFQTKETSTGAEYTCEGNVCITYAGKGTALTKSCFSDTTENLTFIGNNYSLCFDNINTTAKPAAIEVTQADKTLSISGFSSFSCSYCPPGTTGQGAIKSGGAATFDNNSNVLFNRNCSTAEGGAINCKSLTLKNSSGCANFIQNSSDKKGGAIYCSDGELRLENNDQILFSGNTSKEGGGAIYTKKFMLTSGGTTIFSNNSVTHNTPKGGAISLADADSTCSLSADRGDIIFDGNKVITSGGNTTTKRNSIDLGSGGKFTQLRAKDGFGIFFYDPIANNGDTATELEINKTEGTSTYSGRIVFSGEKLTEDERKVADNLKSTFKQPIKIVSGSLVLRDGATVEAKKVSQTGGAVVMDLGTSLTTATTGEDITLSNLVINIASLGGGGPSPAQISAGATNKSVTIQAVNLVDSDGNAYEYPVFSTTKPFSAIEAKANGTGTATTPTDKLTNYVPSAHYGYQGVWTETWTQGATTATQTATLNWKQTGYNPNPERQGPLVPNTLWGSFSDVRAIQNLMDISVNGADYQRGFWVSGLANFLHKSGSATKRKFRHNSAGYVLGVFAHTPSDDIFSAAFCQLFGKDKDYLVSKNNAHIYAGSVYYQHTSFWNAWDRLLQNTLGAQAPLVLNAQLTYSHTSNDMKTNMTTKYAPHNVVYPEIKGDWGNDCFGVELGATVPIESPYSSLFDMYSPFLKFQLVHAHQEDFKENSSAEGRYFESSNLTNLSMPIGVKFERFSDNDNASYNLTLAYAPDLARSNPDCTTSLLVSPTTAVWLTKASNLARQAFIVRAGNYLSLSSNFEIFSQFGFELRGSSRTYNVDLGSKIQF</sequence>
<dbReference type="Proteomes" id="UP000001260">
    <property type="component" value="Chromosome"/>
</dbReference>
<dbReference type="HOGENOM" id="CLU_004549_1_1_0"/>
<dbReference type="STRING" id="264202.CF0722"/>
<feature type="domain" description="Autotransporter" evidence="12">
    <location>
        <begin position="565"/>
        <end position="866"/>
    </location>
</feature>
<accession>Q253P4</accession>
<keyword evidence="10" id="KW-0998">Cell outer membrane</keyword>
<reference evidence="13 14" key="1">
    <citation type="journal article" date="2006" name="DNA Res.">
        <title>Genome sequence of the cat pathogen, Chlamydophila felis.</title>
        <authorList>
            <person name="Azuma Y."/>
            <person name="Hirakawa H."/>
            <person name="Yamashita A."/>
            <person name="Cai Y."/>
            <person name="Rahman M.A."/>
            <person name="Suzuki H."/>
            <person name="Mitaku S."/>
            <person name="Toh H."/>
            <person name="Goto S."/>
            <person name="Murakami T."/>
            <person name="Sugi K."/>
            <person name="Hayashi H."/>
            <person name="Fukushi H."/>
            <person name="Hattori M."/>
            <person name="Kuhara S."/>
            <person name="Shirai M."/>
        </authorList>
    </citation>
    <scope>NUCLEOTIDE SEQUENCE [LARGE SCALE GENOMIC DNA]</scope>
    <source>
        <strain evidence="13 14">Fe/C-56</strain>
    </source>
</reference>
<evidence type="ECO:0000313" key="13">
    <source>
        <dbReference type="EMBL" id="BAE81494.1"/>
    </source>
</evidence>
<dbReference type="Pfam" id="PF02415">
    <property type="entry name" value="Chlam_PMP"/>
    <property type="match status" value="3"/>
</dbReference>
<dbReference type="KEGG" id="cfe:CF0722"/>
<evidence type="ECO:0000256" key="6">
    <source>
        <dbReference type="ARBA" id="ARBA00022525"/>
    </source>
</evidence>
<dbReference type="EMBL" id="AP006861">
    <property type="protein sequence ID" value="BAE81494.1"/>
    <property type="molecule type" value="Genomic_DNA"/>
</dbReference>
<evidence type="ECO:0000256" key="10">
    <source>
        <dbReference type="ARBA" id="ARBA00023237"/>
    </source>
</evidence>
<dbReference type="Pfam" id="PF07548">
    <property type="entry name" value="ChlamPMP_M"/>
    <property type="match status" value="1"/>
</dbReference>
<keyword evidence="6" id="KW-0964">Secreted</keyword>
<dbReference type="Gene3D" id="2.40.128.130">
    <property type="entry name" value="Autotransporter beta-domain"/>
    <property type="match status" value="1"/>
</dbReference>
<keyword evidence="9" id="KW-0472">Membrane</keyword>
<comment type="similarity">
    <text evidence="3">Belongs to the PMP outer membrane protein family.</text>
</comment>
<protein>
    <submittedName>
        <fullName evidence="13">Polymorphic outer membrane protein</fullName>
    </submittedName>
</protein>